<evidence type="ECO:0000256" key="3">
    <source>
        <dbReference type="ARBA" id="ARBA00023002"/>
    </source>
</evidence>
<dbReference type="PANTHER" id="PTHR43827:SF3">
    <property type="entry name" value="NADP-DEPENDENT OXIDOREDUCTASE DOMAIN-CONTAINING PROTEIN"/>
    <property type="match status" value="1"/>
</dbReference>
<comment type="caution">
    <text evidence="7">The sequence shown here is derived from an EMBL/GenBank/DDBJ whole genome shotgun (WGS) entry which is preliminary data.</text>
</comment>
<protein>
    <recommendedName>
        <fullName evidence="6">NADP-dependent oxidoreductase domain-containing protein</fullName>
    </recommendedName>
</protein>
<dbReference type="STRING" id="92696.A0A4R0R5V1"/>
<evidence type="ECO:0000259" key="6">
    <source>
        <dbReference type="Pfam" id="PF00248"/>
    </source>
</evidence>
<keyword evidence="3" id="KW-0560">Oxidoreductase</keyword>
<feature type="domain" description="NADP-dependent oxidoreductase" evidence="6">
    <location>
        <begin position="38"/>
        <end position="93"/>
    </location>
</feature>
<dbReference type="PRINTS" id="PR00069">
    <property type="entry name" value="ALDKETRDTASE"/>
</dbReference>
<dbReference type="Proteomes" id="UP000292702">
    <property type="component" value="Unassembled WGS sequence"/>
</dbReference>
<name>A0A4R0R5V1_9APHY</name>
<dbReference type="PANTHER" id="PTHR43827">
    <property type="entry name" value="2,5-DIKETO-D-GLUCONIC ACID REDUCTASE"/>
    <property type="match status" value="1"/>
</dbReference>
<dbReference type="SUPFAM" id="SSF51430">
    <property type="entry name" value="NAD(P)-linked oxidoreductase"/>
    <property type="match status" value="1"/>
</dbReference>
<dbReference type="EMBL" id="RWJN01000434">
    <property type="protein sequence ID" value="TCD61746.1"/>
    <property type="molecule type" value="Genomic_DNA"/>
</dbReference>
<feature type="active site" description="Proton donor" evidence="4">
    <location>
        <position position="57"/>
    </location>
</feature>
<evidence type="ECO:0000313" key="8">
    <source>
        <dbReference type="Proteomes" id="UP000292702"/>
    </source>
</evidence>
<comment type="similarity">
    <text evidence="1">Belongs to the aldo/keto reductase family.</text>
</comment>
<dbReference type="InterPro" id="IPR023210">
    <property type="entry name" value="NADP_OxRdtase_dom"/>
</dbReference>
<proteinExistence type="inferred from homology"/>
<accession>A0A4R0R5V1</accession>
<dbReference type="InterPro" id="IPR036812">
    <property type="entry name" value="NAD(P)_OxRdtase_dom_sf"/>
</dbReference>
<keyword evidence="8" id="KW-1185">Reference proteome</keyword>
<evidence type="ECO:0000256" key="1">
    <source>
        <dbReference type="ARBA" id="ARBA00007905"/>
    </source>
</evidence>
<dbReference type="InterPro" id="IPR020471">
    <property type="entry name" value="AKR"/>
</dbReference>
<dbReference type="PROSITE" id="PS00798">
    <property type="entry name" value="ALDOKETO_REDUCTASE_1"/>
    <property type="match status" value="1"/>
</dbReference>
<dbReference type="PIRSF" id="PIRSF000097">
    <property type="entry name" value="AKR"/>
    <property type="match status" value="1"/>
</dbReference>
<keyword evidence="2" id="KW-0521">NADP</keyword>
<dbReference type="CDD" id="cd19071">
    <property type="entry name" value="AKR_AKR1-5-like"/>
    <property type="match status" value="1"/>
</dbReference>
<evidence type="ECO:0000256" key="2">
    <source>
        <dbReference type="ARBA" id="ARBA00022857"/>
    </source>
</evidence>
<dbReference type="Gene3D" id="3.20.20.100">
    <property type="entry name" value="NADP-dependent oxidoreductase domain"/>
    <property type="match status" value="2"/>
</dbReference>
<dbReference type="GO" id="GO:0016491">
    <property type="term" value="F:oxidoreductase activity"/>
    <property type="evidence" value="ECO:0007669"/>
    <property type="project" value="InterPro"/>
</dbReference>
<evidence type="ECO:0000256" key="4">
    <source>
        <dbReference type="PIRSR" id="PIRSR000097-1"/>
    </source>
</evidence>
<dbReference type="OrthoDB" id="416253at2759"/>
<sequence>MSFLTIPTRKLSNGVCMPGVGLGCWAGPTEEQQSNSWKWFLTGIQAGYRHLDTAAQYKTEASVGKAIRESGIPRKEFFVTTKIFMAQDENGEDIHDAEGHPTPVESPSFNDVWAGFEKIYASGRAKAIGVSNFSIKTLNQLLTTAKIIPHVNQVESHPYLAQPELKAYCEEKGIQLCAYTPTGYAVVRSDATIIELAKKYNVSPAQVILSWQVMRGVVPTPQSANVQRQKDNITLPSLSDEDFNI</sequence>
<reference evidence="7 8" key="1">
    <citation type="submission" date="2018-11" db="EMBL/GenBank/DDBJ databases">
        <title>Genome assembly of Steccherinum ochraceum LE-BIN_3174, the white-rot fungus of the Steccherinaceae family (The Residual Polyporoid clade, Polyporales, Basidiomycota).</title>
        <authorList>
            <person name="Fedorova T.V."/>
            <person name="Glazunova O.A."/>
            <person name="Landesman E.O."/>
            <person name="Moiseenko K.V."/>
            <person name="Psurtseva N.V."/>
            <person name="Savinova O.S."/>
            <person name="Shakhova N.V."/>
            <person name="Tyazhelova T.V."/>
            <person name="Vasina D.V."/>
        </authorList>
    </citation>
    <scope>NUCLEOTIDE SEQUENCE [LARGE SCALE GENOMIC DNA]</scope>
    <source>
        <strain evidence="7 8">LE-BIN_3174</strain>
    </source>
</reference>
<dbReference type="InterPro" id="IPR018170">
    <property type="entry name" value="Aldo/ket_reductase_CS"/>
</dbReference>
<feature type="domain" description="NADP-dependent oxidoreductase" evidence="6">
    <location>
        <begin position="109"/>
        <end position="244"/>
    </location>
</feature>
<organism evidence="7 8">
    <name type="scientific">Steccherinum ochraceum</name>
    <dbReference type="NCBI Taxonomy" id="92696"/>
    <lineage>
        <taxon>Eukaryota</taxon>
        <taxon>Fungi</taxon>
        <taxon>Dikarya</taxon>
        <taxon>Basidiomycota</taxon>
        <taxon>Agaricomycotina</taxon>
        <taxon>Agaricomycetes</taxon>
        <taxon>Polyporales</taxon>
        <taxon>Steccherinaceae</taxon>
        <taxon>Steccherinum</taxon>
    </lineage>
</organism>
<feature type="site" description="Lowers pKa of active site Tyr" evidence="5">
    <location>
        <position position="82"/>
    </location>
</feature>
<gene>
    <name evidence="7" type="ORF">EIP91_007995</name>
</gene>
<dbReference type="AlphaFoldDB" id="A0A4R0R5V1"/>
<evidence type="ECO:0000313" key="7">
    <source>
        <dbReference type="EMBL" id="TCD61746.1"/>
    </source>
</evidence>
<dbReference type="PROSITE" id="PS00062">
    <property type="entry name" value="ALDOKETO_REDUCTASE_2"/>
    <property type="match status" value="1"/>
</dbReference>
<evidence type="ECO:0000256" key="5">
    <source>
        <dbReference type="PIRSR" id="PIRSR000097-3"/>
    </source>
</evidence>
<dbReference type="Pfam" id="PF00248">
    <property type="entry name" value="Aldo_ket_red"/>
    <property type="match status" value="2"/>
</dbReference>
<feature type="non-terminal residue" evidence="7">
    <location>
        <position position="245"/>
    </location>
</feature>